<dbReference type="Proteomes" id="UP000515121">
    <property type="component" value="Unplaced"/>
</dbReference>
<evidence type="ECO:0000256" key="4">
    <source>
        <dbReference type="SAM" id="SignalP"/>
    </source>
</evidence>
<dbReference type="GO" id="GO:0046872">
    <property type="term" value="F:metal ion binding"/>
    <property type="evidence" value="ECO:0007669"/>
    <property type="project" value="UniProtKB-KW"/>
</dbReference>
<keyword evidence="2" id="KW-0186">Copper</keyword>
<evidence type="ECO:0000256" key="2">
    <source>
        <dbReference type="ARBA" id="ARBA00023008"/>
    </source>
</evidence>
<dbReference type="InterPro" id="IPR039391">
    <property type="entry name" value="Phytocyanin-like"/>
</dbReference>
<name>A0A6P6ANF5_DURZI</name>
<dbReference type="FunFam" id="2.60.40.420:FF:000003">
    <property type="entry name" value="Blue copper"/>
    <property type="match status" value="1"/>
</dbReference>
<dbReference type="InterPro" id="IPR003245">
    <property type="entry name" value="Phytocyanin_dom"/>
</dbReference>
<reference evidence="7" key="1">
    <citation type="submission" date="2025-08" db="UniProtKB">
        <authorList>
            <consortium name="RefSeq"/>
        </authorList>
    </citation>
    <scope>IDENTIFICATION</scope>
    <source>
        <tissue evidence="7">Fruit stalk</tissue>
    </source>
</reference>
<organism evidence="6 7">
    <name type="scientific">Durio zibethinus</name>
    <name type="common">Durian</name>
    <dbReference type="NCBI Taxonomy" id="66656"/>
    <lineage>
        <taxon>Eukaryota</taxon>
        <taxon>Viridiplantae</taxon>
        <taxon>Streptophyta</taxon>
        <taxon>Embryophyta</taxon>
        <taxon>Tracheophyta</taxon>
        <taxon>Spermatophyta</taxon>
        <taxon>Magnoliopsida</taxon>
        <taxon>eudicotyledons</taxon>
        <taxon>Gunneridae</taxon>
        <taxon>Pentapetalae</taxon>
        <taxon>rosids</taxon>
        <taxon>malvids</taxon>
        <taxon>Malvales</taxon>
        <taxon>Malvaceae</taxon>
        <taxon>Helicteroideae</taxon>
        <taxon>Durio</taxon>
    </lineage>
</organism>
<keyword evidence="3" id="KW-0325">Glycoprotein</keyword>
<feature type="domain" description="Phytocyanin" evidence="5">
    <location>
        <begin position="28"/>
        <end position="126"/>
    </location>
</feature>
<dbReference type="GO" id="GO:0009055">
    <property type="term" value="F:electron transfer activity"/>
    <property type="evidence" value="ECO:0007669"/>
    <property type="project" value="InterPro"/>
</dbReference>
<evidence type="ECO:0000256" key="1">
    <source>
        <dbReference type="ARBA" id="ARBA00022723"/>
    </source>
</evidence>
<evidence type="ECO:0000313" key="7">
    <source>
        <dbReference type="RefSeq" id="XP_022766402.1"/>
    </source>
</evidence>
<feature type="chain" id="PRO_5028205627" evidence="4">
    <location>
        <begin position="27"/>
        <end position="148"/>
    </location>
</feature>
<keyword evidence="1" id="KW-0479">Metal-binding</keyword>
<gene>
    <name evidence="7" type="primary">LOC111311292</name>
</gene>
<dbReference type="PROSITE" id="PS51485">
    <property type="entry name" value="PHYTOCYANIN"/>
    <property type="match status" value="1"/>
</dbReference>
<dbReference type="InterPro" id="IPR008972">
    <property type="entry name" value="Cupredoxin"/>
</dbReference>
<sequence length="148" mass="15597">MSSSGSGVAMACLVLVISCMVMPTLQHAVFTVGESIGWIPGFDYNAWAETKHFKVGDSLVFDYPSGLTVDEVFENDYNTCTVGNPITSDNSGSTTIPLLTAGPHYFICGVVGYCSRGMKLLVNVMAESTPLLSGRTPSLATNTTASSP</sequence>
<keyword evidence="4" id="KW-0732">Signal</keyword>
<feature type="signal peptide" evidence="4">
    <location>
        <begin position="1"/>
        <end position="26"/>
    </location>
</feature>
<dbReference type="SUPFAM" id="SSF49503">
    <property type="entry name" value="Cupredoxins"/>
    <property type="match status" value="1"/>
</dbReference>
<dbReference type="RefSeq" id="XP_022766402.1">
    <property type="nucleotide sequence ID" value="XM_022910667.1"/>
</dbReference>
<keyword evidence="6" id="KW-1185">Reference proteome</keyword>
<dbReference type="CDD" id="cd04216">
    <property type="entry name" value="Phytocyanin"/>
    <property type="match status" value="1"/>
</dbReference>
<dbReference type="Pfam" id="PF02298">
    <property type="entry name" value="Cu_bind_like"/>
    <property type="match status" value="1"/>
</dbReference>
<dbReference type="PANTHER" id="PTHR33021">
    <property type="entry name" value="BLUE COPPER PROTEIN"/>
    <property type="match status" value="1"/>
</dbReference>
<evidence type="ECO:0000259" key="5">
    <source>
        <dbReference type="PROSITE" id="PS51485"/>
    </source>
</evidence>
<dbReference type="AlphaFoldDB" id="A0A6P6ANF5"/>
<dbReference type="OrthoDB" id="206968at2759"/>
<proteinExistence type="predicted"/>
<protein>
    <submittedName>
        <fullName evidence="7">Blue copper protein-like</fullName>
    </submittedName>
</protein>
<evidence type="ECO:0000256" key="3">
    <source>
        <dbReference type="ARBA" id="ARBA00023180"/>
    </source>
</evidence>
<dbReference type="KEGG" id="dzi:111311292"/>
<dbReference type="GeneID" id="111311292"/>
<dbReference type="Gene3D" id="2.60.40.420">
    <property type="entry name" value="Cupredoxins - blue copper proteins"/>
    <property type="match status" value="1"/>
</dbReference>
<dbReference type="PANTHER" id="PTHR33021:SF524">
    <property type="entry name" value="BLUE COPPER PROTEIN-LIKE"/>
    <property type="match status" value="1"/>
</dbReference>
<evidence type="ECO:0000313" key="6">
    <source>
        <dbReference type="Proteomes" id="UP000515121"/>
    </source>
</evidence>
<dbReference type="GO" id="GO:0005886">
    <property type="term" value="C:plasma membrane"/>
    <property type="evidence" value="ECO:0007669"/>
    <property type="project" value="TreeGrafter"/>
</dbReference>
<accession>A0A6P6ANF5</accession>